<dbReference type="Gene3D" id="1.10.10.10">
    <property type="entry name" value="Winged helix-like DNA-binding domain superfamily/Winged helix DNA-binding domain"/>
    <property type="match status" value="1"/>
</dbReference>
<evidence type="ECO:0000256" key="7">
    <source>
        <dbReference type="PROSITE-ProRule" id="PRU00289"/>
    </source>
</evidence>
<comment type="similarity">
    <text evidence="1">Belongs to the FtsK/SpoIIIE/SftA family.</text>
</comment>
<feature type="binding site" evidence="7">
    <location>
        <begin position="714"/>
        <end position="721"/>
    </location>
    <ligand>
        <name>ATP</name>
        <dbReference type="ChEBI" id="CHEBI:30616"/>
    </ligand>
</feature>
<organism evidence="10 11">
    <name type="scientific">Desemzia incerta</name>
    <dbReference type="NCBI Taxonomy" id="82801"/>
    <lineage>
        <taxon>Bacteria</taxon>
        <taxon>Bacillati</taxon>
        <taxon>Bacillota</taxon>
        <taxon>Bacilli</taxon>
        <taxon>Lactobacillales</taxon>
        <taxon>Carnobacteriaceae</taxon>
        <taxon>Desemzia</taxon>
    </lineage>
</organism>
<evidence type="ECO:0000256" key="5">
    <source>
        <dbReference type="ARBA" id="ARBA00023125"/>
    </source>
</evidence>
<evidence type="ECO:0000259" key="9">
    <source>
        <dbReference type="PROSITE" id="PS50901"/>
    </source>
</evidence>
<evidence type="ECO:0000256" key="2">
    <source>
        <dbReference type="ARBA" id="ARBA00020887"/>
    </source>
</evidence>
<dbReference type="PANTHER" id="PTHR22683">
    <property type="entry name" value="SPORULATION PROTEIN RELATED"/>
    <property type="match status" value="1"/>
</dbReference>
<dbReference type="SUPFAM" id="SSF52540">
    <property type="entry name" value="P-loop containing nucleoside triphosphate hydrolases"/>
    <property type="match status" value="1"/>
</dbReference>
<feature type="compositionally biased region" description="Acidic residues" evidence="8">
    <location>
        <begin position="370"/>
        <end position="387"/>
    </location>
</feature>
<dbReference type="GO" id="GO:0003677">
    <property type="term" value="F:DNA binding"/>
    <property type="evidence" value="ECO:0007669"/>
    <property type="project" value="UniProtKB-KW"/>
</dbReference>
<keyword evidence="5" id="KW-0238">DNA-binding</keyword>
<dbReference type="STRING" id="82801.SAMN04488506_0681"/>
<dbReference type="Pfam" id="PF09397">
    <property type="entry name" value="FtsK_gamma"/>
    <property type="match status" value="1"/>
</dbReference>
<feature type="region of interest" description="Disordered" evidence="8">
    <location>
        <begin position="491"/>
        <end position="542"/>
    </location>
</feature>
<proteinExistence type="inferred from homology"/>
<reference evidence="10 11" key="1">
    <citation type="submission" date="2016-10" db="EMBL/GenBank/DDBJ databases">
        <authorList>
            <person name="de Groot N.N."/>
        </authorList>
    </citation>
    <scope>NUCLEOTIDE SEQUENCE [LARGE SCALE GENOMIC DNA]</scope>
    <source>
        <strain evidence="10 11">DSM 20581</strain>
    </source>
</reference>
<dbReference type="InterPro" id="IPR018541">
    <property type="entry name" value="Ftsk_gamma"/>
</dbReference>
<evidence type="ECO:0000313" key="11">
    <source>
        <dbReference type="Proteomes" id="UP000199136"/>
    </source>
</evidence>
<dbReference type="AlphaFoldDB" id="A0A1I5VZL0"/>
<keyword evidence="4 7" id="KW-0067">ATP-binding</keyword>
<dbReference type="InterPro" id="IPR003593">
    <property type="entry name" value="AAA+_ATPase"/>
</dbReference>
<dbReference type="EMBL" id="FOXW01000002">
    <property type="protein sequence ID" value="SFQ12863.1"/>
    <property type="molecule type" value="Genomic_DNA"/>
</dbReference>
<dbReference type="InterPro" id="IPR036390">
    <property type="entry name" value="WH_DNA-bd_sf"/>
</dbReference>
<dbReference type="Pfam" id="PF17854">
    <property type="entry name" value="FtsK_alpha"/>
    <property type="match status" value="1"/>
</dbReference>
<evidence type="ECO:0000313" key="10">
    <source>
        <dbReference type="EMBL" id="SFQ12863.1"/>
    </source>
</evidence>
<feature type="compositionally biased region" description="Polar residues" evidence="8">
    <location>
        <begin position="357"/>
        <end position="366"/>
    </location>
</feature>
<dbReference type="Pfam" id="PF01580">
    <property type="entry name" value="FtsK_SpoIIIE"/>
    <property type="match status" value="1"/>
</dbReference>
<accession>A0A1I5VZL0</accession>
<protein>
    <recommendedName>
        <fullName evidence="2">DNA translocase FtsK</fullName>
    </recommendedName>
</protein>
<dbReference type="InterPro" id="IPR027417">
    <property type="entry name" value="P-loop_NTPase"/>
</dbReference>
<dbReference type="InterPro" id="IPR036388">
    <property type="entry name" value="WH-like_DNA-bd_sf"/>
</dbReference>
<feature type="compositionally biased region" description="Acidic residues" evidence="8">
    <location>
        <begin position="528"/>
        <end position="542"/>
    </location>
</feature>
<dbReference type="Gene3D" id="3.40.50.300">
    <property type="entry name" value="P-loop containing nucleotide triphosphate hydrolases"/>
    <property type="match status" value="1"/>
</dbReference>
<feature type="domain" description="FtsK" evidence="9">
    <location>
        <begin position="697"/>
        <end position="889"/>
    </location>
</feature>
<gene>
    <name evidence="10" type="ORF">SAMN04488506_0681</name>
</gene>
<dbReference type="SUPFAM" id="SSF46785">
    <property type="entry name" value="Winged helix' DNA-binding domain"/>
    <property type="match status" value="1"/>
</dbReference>
<dbReference type="InterPro" id="IPR002543">
    <property type="entry name" value="FtsK_dom"/>
</dbReference>
<dbReference type="CDD" id="cd01127">
    <property type="entry name" value="TrwB_TraG_TraD_VirD4"/>
    <property type="match status" value="1"/>
</dbReference>
<dbReference type="GO" id="GO:0005524">
    <property type="term" value="F:ATP binding"/>
    <property type="evidence" value="ECO:0007669"/>
    <property type="project" value="UniProtKB-UniRule"/>
</dbReference>
<comment type="subunit">
    <text evidence="6">Homohexamer. Forms a ring that surrounds DNA.</text>
</comment>
<feature type="region of interest" description="Disordered" evidence="8">
    <location>
        <begin position="453"/>
        <end position="479"/>
    </location>
</feature>
<dbReference type="PANTHER" id="PTHR22683:SF42">
    <property type="entry name" value="DNA TRANSLOCASE SFTA"/>
    <property type="match status" value="1"/>
</dbReference>
<dbReference type="InterPro" id="IPR041027">
    <property type="entry name" value="FtsK_alpha"/>
</dbReference>
<dbReference type="SMART" id="SM00843">
    <property type="entry name" value="Ftsk_gamma"/>
    <property type="match status" value="1"/>
</dbReference>
<dbReference type="RefSeq" id="WP_244887636.1">
    <property type="nucleotide sequence ID" value="NZ_FOXW01000002.1"/>
</dbReference>
<evidence type="ECO:0000256" key="1">
    <source>
        <dbReference type="ARBA" id="ARBA00006474"/>
    </source>
</evidence>
<dbReference type="Proteomes" id="UP000199136">
    <property type="component" value="Unassembled WGS sequence"/>
</dbReference>
<dbReference type="Gene3D" id="3.30.980.40">
    <property type="match status" value="1"/>
</dbReference>
<dbReference type="InterPro" id="IPR050206">
    <property type="entry name" value="FtsK/SpoIIIE/SftA"/>
</dbReference>
<evidence type="ECO:0000256" key="4">
    <source>
        <dbReference type="ARBA" id="ARBA00022840"/>
    </source>
</evidence>
<name>A0A1I5VZL0_9LACT</name>
<keyword evidence="3 7" id="KW-0547">Nucleotide-binding</keyword>
<dbReference type="SMART" id="SM00382">
    <property type="entry name" value="AAA"/>
    <property type="match status" value="1"/>
</dbReference>
<sequence>MAKYQGPVFHRRLQSERTVQKTTPREVRKQQEKSPTNDIPFFKHHEAKPATEPTLSKKGLTHKVTPYQEDRSSTPFKVKKVPSPFYGYQERREEKKESIQYAIIYQNLTKEHEDFLLFEDYLSELGKEQFEQTDSSSEQEVLETPKAEKDLLLLEENDEIDLNEEITEDSSTVEDDASDELLVPKEEEEVSNDFLEEESFVSEQVPENNMLKETKKRGLSRSLAGMIQEEQDERLNKGKNIARYFEESNSRENSQPATISELLARANQGEDPKELEAILDTPMTAENQPVATKVDTEFEEEVVEESIQIAEPAAEEIAESNQEESFDDSAAFTEKIEKVHQEEEGNELESVIEEPSQMETEVSLETSALDVEEVENTPIEVEQEESASDSTAAYPATITELLAQMTQGGAYTDELESLLEDPTPDSAVSKEEFVPSKEPVVVDAEIIEVEENETEQSILLEESSNEVNDLQEGKEESPLLLEESKADVMIPEDTTKEDETSRSIEDSFTNEPDTLYTEPEEAHQSEVIDQEENEEENQEMDTEEWKPVEGRLAAENQSLHYQFPSLDLLNEPITFEPNAIDDWVLEQAECLNETLEAFNIEAQVVGWTIGPAITQFELQLGRGVKVNKITNLSDDLKLALAAKDIRIEAPIPGKSTVGVEIPNLKSRPVMISEVIESEAFENSDSPLTIAMGVNLAGEAVVSTIDKMPHGLIAGATGSGKSVFINSLLVSLLYKATPNEVKLILIDPKAVELAPYNDLPHLLSPVISEPKAANEALKWAVNEMEERYQKLAAGGVRNIEHFNKKAEARGDHALKMPYIVIIIDELADLMMVASNEVQESIARITQKARAAGIHLIVATQRPSVDVVTGTIKNNIPTRIAFMVSSQVDSRTILDTGGAEKLLGRGDMLFQGNGASQPVRIQGTYVEEEIDGIVDFVKEQQEPNYLFQSESLLAKAEALEGKDELLDEVLPFIIDEGTVSASSLQRKFKIGFNRASNLIDALESKNLISENKGSRPRDVFLTRSDYEEKFL</sequence>
<feature type="compositionally biased region" description="Basic and acidic residues" evidence="8">
    <location>
        <begin position="13"/>
        <end position="32"/>
    </location>
</feature>
<evidence type="ECO:0000256" key="8">
    <source>
        <dbReference type="SAM" id="MobiDB-lite"/>
    </source>
</evidence>
<evidence type="ECO:0000256" key="3">
    <source>
        <dbReference type="ARBA" id="ARBA00022741"/>
    </source>
</evidence>
<dbReference type="PROSITE" id="PS50901">
    <property type="entry name" value="FTSK"/>
    <property type="match status" value="1"/>
</dbReference>
<feature type="region of interest" description="Disordered" evidence="8">
    <location>
        <begin position="340"/>
        <end position="392"/>
    </location>
</feature>
<keyword evidence="11" id="KW-1185">Reference proteome</keyword>
<feature type="compositionally biased region" description="Basic and acidic residues" evidence="8">
    <location>
        <begin position="493"/>
        <end position="505"/>
    </location>
</feature>
<feature type="region of interest" description="Disordered" evidence="8">
    <location>
        <begin position="1"/>
        <end position="78"/>
    </location>
</feature>
<evidence type="ECO:0000256" key="6">
    <source>
        <dbReference type="ARBA" id="ARBA00025923"/>
    </source>
</evidence>